<dbReference type="PANTHER" id="PTHR30081">
    <property type="entry name" value="PROTEIN-EXPORT MEMBRANE PROTEIN SEC"/>
    <property type="match status" value="1"/>
</dbReference>
<feature type="transmembrane region" description="Helical" evidence="9">
    <location>
        <begin position="539"/>
        <end position="557"/>
    </location>
</feature>
<dbReference type="InterPro" id="IPR000297">
    <property type="entry name" value="PPIase_PpiC"/>
</dbReference>
<feature type="transmembrane region" description="Helical" evidence="9">
    <location>
        <begin position="27"/>
        <end position="44"/>
    </location>
</feature>
<evidence type="ECO:0000259" key="11">
    <source>
        <dbReference type="PROSITE" id="PS50198"/>
    </source>
</evidence>
<dbReference type="InterPro" id="IPR048634">
    <property type="entry name" value="SecD_SecF_C"/>
</dbReference>
<dbReference type="Gene3D" id="1.20.1640.10">
    <property type="entry name" value="Multidrug efflux transporter AcrB transmembrane domain"/>
    <property type="match status" value="1"/>
</dbReference>
<dbReference type="InterPro" id="IPR048631">
    <property type="entry name" value="SecD_1st"/>
</dbReference>
<dbReference type="InterPro" id="IPR055344">
    <property type="entry name" value="SecD_SecF_C_bact"/>
</dbReference>
<feature type="transmembrane region" description="Helical" evidence="9">
    <location>
        <begin position="562"/>
        <end position="582"/>
    </location>
</feature>
<dbReference type="HAMAP" id="MF_01463_B">
    <property type="entry name" value="SecD_B"/>
    <property type="match status" value="1"/>
</dbReference>
<dbReference type="Proteomes" id="UP000177407">
    <property type="component" value="Unassembled WGS sequence"/>
</dbReference>
<dbReference type="GO" id="GO:0003755">
    <property type="term" value="F:peptidyl-prolyl cis-trans isomerase activity"/>
    <property type="evidence" value="ECO:0007669"/>
    <property type="project" value="UniProtKB-KW"/>
</dbReference>
<evidence type="ECO:0000256" key="3">
    <source>
        <dbReference type="ARBA" id="ARBA00022475"/>
    </source>
</evidence>
<dbReference type="Gene3D" id="3.30.70.3400">
    <property type="match status" value="1"/>
</dbReference>
<keyword evidence="4 9" id="KW-0812">Transmembrane</keyword>
<dbReference type="GO" id="GO:0015450">
    <property type="term" value="F:protein-transporting ATPase activity"/>
    <property type="evidence" value="ECO:0007669"/>
    <property type="project" value="InterPro"/>
</dbReference>
<dbReference type="InterPro" id="IPR046357">
    <property type="entry name" value="PPIase_dom_sf"/>
</dbReference>
<dbReference type="GO" id="GO:0043952">
    <property type="term" value="P:protein transport by the Sec complex"/>
    <property type="evidence" value="ECO:0007669"/>
    <property type="project" value="UniProtKB-UniRule"/>
</dbReference>
<evidence type="ECO:0000256" key="1">
    <source>
        <dbReference type="ARBA" id="ARBA00004651"/>
    </source>
</evidence>
<evidence type="ECO:0000256" key="4">
    <source>
        <dbReference type="ARBA" id="ARBA00022692"/>
    </source>
</evidence>
<feature type="domain" description="PpiC" evidence="11">
    <location>
        <begin position="270"/>
        <end position="374"/>
    </location>
</feature>
<evidence type="ECO:0000256" key="2">
    <source>
        <dbReference type="ARBA" id="ARBA00022448"/>
    </source>
</evidence>
<dbReference type="FunFam" id="1.20.1640.10:FF:000004">
    <property type="entry name" value="Protein translocase subunit SecD"/>
    <property type="match status" value="1"/>
</dbReference>
<comment type="subcellular location">
    <subcellularLocation>
        <location evidence="1 9">Cell membrane</location>
        <topology evidence="1 9">Multi-pass membrane protein</topology>
    </subcellularLocation>
</comment>
<dbReference type="PROSITE" id="PS00018">
    <property type="entry name" value="EF_HAND_1"/>
    <property type="match status" value="1"/>
</dbReference>
<name>A0A1F5S1Y5_9BACT</name>
<feature type="domain" description="PpiC" evidence="11">
    <location>
        <begin position="171"/>
        <end position="265"/>
    </location>
</feature>
<sequence length="705" mass="77201">MSKTINKVKNFLSKTGKEVFTNKRAKIWWSVILVLVIVLLAGIVDYPGYYDKGVDWIRAKTGISLPHAINVPFKLGLDLQGGTHLVYEADTSAIPSKERGDALEGVRDVIERRINAFGVAEPVVQTTEAGDSQRVIVELAGVKDVTQAIKMIGETPLLEFKEENNEPPRELTAEEQKGIDEYNKKAKQRADEVIKKLKDPNADFGTLVKEYSDDTSTKAVGGDLGFITKDGLYSSLWSEVAKLGVGKTSGLIETDGEINILKLSEERETAKEVKANHILICYKGAERCETETSKEDARKKIEELKTKATKDNFVQLAKENSTEPNAAQSGGDLGWFIKGAMVQAFEDPAFAMKVGEISDIVETQFGFHLIYKADERGVKEYRVARILIDKQTKAEILPKQDPWKYTGLTGKQLKKAQVEFDPNSNAPQVGLEFNDEGKQLFADITARNVGKPIAIFLDGGAIIDTDGDGIISPTEVYAPTVQDSIKDGKAVITSQNMNINEAKLMVQRLNAGALPVPINLISQETVGASLGSESVTKSLVAGLIGFLAVIVFMILYYRLPGLLASLALIFYTAIVLILFKLFHITLTLAGIAGFVLSVGMAVDANVLIFERMKEELKLGKPIGSSVNEGVRRAWPSIRDGNVTTLISCLILFWFSTSTIKGFALTLSVGIIVSMVSALLVTKSFLNLVAPWIKNTWWFGVTGKKN</sequence>
<dbReference type="InterPro" id="IPR054384">
    <property type="entry name" value="SecDF_P1_head"/>
</dbReference>
<evidence type="ECO:0000313" key="12">
    <source>
        <dbReference type="EMBL" id="OGF20700.1"/>
    </source>
</evidence>
<dbReference type="PRINTS" id="PR00702">
    <property type="entry name" value="ACRIFLAVINRP"/>
</dbReference>
<keyword evidence="10" id="KW-0413">Isomerase</keyword>
<dbReference type="Pfam" id="PF21760">
    <property type="entry name" value="SecD_1st"/>
    <property type="match status" value="1"/>
</dbReference>
<feature type="transmembrane region" description="Helical" evidence="9">
    <location>
        <begin position="588"/>
        <end position="609"/>
    </location>
</feature>
<evidence type="ECO:0000256" key="9">
    <source>
        <dbReference type="HAMAP-Rule" id="MF_01463"/>
    </source>
</evidence>
<keyword evidence="7 9" id="KW-0811">Translocation</keyword>
<feature type="transmembrane region" description="Helical" evidence="9">
    <location>
        <begin position="640"/>
        <end position="656"/>
    </location>
</feature>
<dbReference type="InterPro" id="IPR022813">
    <property type="entry name" value="SecD/SecF_arch_bac"/>
</dbReference>
<dbReference type="SUPFAM" id="SSF82866">
    <property type="entry name" value="Multidrug efflux transporter AcrB transmembrane domain"/>
    <property type="match status" value="1"/>
</dbReference>
<dbReference type="SUPFAM" id="SSF54534">
    <property type="entry name" value="FKBP-like"/>
    <property type="match status" value="2"/>
</dbReference>
<organism evidence="12 13">
    <name type="scientific">Candidatus Falkowbacteria bacterium RIFOXYA2_FULL_38_12</name>
    <dbReference type="NCBI Taxonomy" id="1797993"/>
    <lineage>
        <taxon>Bacteria</taxon>
        <taxon>Candidatus Falkowiibacteriota</taxon>
    </lineage>
</organism>
<evidence type="ECO:0000256" key="5">
    <source>
        <dbReference type="ARBA" id="ARBA00022927"/>
    </source>
</evidence>
<dbReference type="Gene3D" id="3.10.50.40">
    <property type="match status" value="2"/>
</dbReference>
<keyword evidence="10" id="KW-0697">Rotamase</keyword>
<protein>
    <recommendedName>
        <fullName evidence="9">Protein translocase subunit SecD</fullName>
    </recommendedName>
</protein>
<gene>
    <name evidence="9" type="primary">secD</name>
    <name evidence="12" type="ORF">A2257_02910</name>
</gene>
<dbReference type="Pfam" id="PF02355">
    <property type="entry name" value="SecD_SecF_C"/>
    <property type="match status" value="1"/>
</dbReference>
<evidence type="ECO:0000256" key="6">
    <source>
        <dbReference type="ARBA" id="ARBA00022989"/>
    </source>
</evidence>
<dbReference type="InterPro" id="IPR001036">
    <property type="entry name" value="Acrflvin-R"/>
</dbReference>
<evidence type="ECO:0000256" key="8">
    <source>
        <dbReference type="ARBA" id="ARBA00023136"/>
    </source>
</evidence>
<comment type="similarity">
    <text evidence="9">Belongs to the SecD/SecF family. SecD subfamily.</text>
</comment>
<keyword evidence="5 9" id="KW-0653">Protein transport</keyword>
<keyword evidence="8 9" id="KW-0472">Membrane</keyword>
<dbReference type="NCBIfam" id="TIGR00916">
    <property type="entry name" value="2A0604s01"/>
    <property type="match status" value="1"/>
</dbReference>
<evidence type="ECO:0000313" key="13">
    <source>
        <dbReference type="Proteomes" id="UP000177407"/>
    </source>
</evidence>
<dbReference type="InterPro" id="IPR005791">
    <property type="entry name" value="SecD"/>
</dbReference>
<dbReference type="InterPro" id="IPR018247">
    <property type="entry name" value="EF_Hand_1_Ca_BS"/>
</dbReference>
<keyword evidence="2 9" id="KW-0813">Transport</keyword>
<dbReference type="InterPro" id="IPR022646">
    <property type="entry name" value="SecD/SecF_CS"/>
</dbReference>
<dbReference type="GO" id="GO:0065002">
    <property type="term" value="P:intracellular protein transmembrane transport"/>
    <property type="evidence" value="ECO:0007669"/>
    <property type="project" value="UniProtKB-UniRule"/>
</dbReference>
<dbReference type="Pfam" id="PF13616">
    <property type="entry name" value="Rotamase_3"/>
    <property type="match status" value="2"/>
</dbReference>
<dbReference type="GO" id="GO:0006605">
    <property type="term" value="P:protein targeting"/>
    <property type="evidence" value="ECO:0007669"/>
    <property type="project" value="UniProtKB-UniRule"/>
</dbReference>
<dbReference type="PANTHER" id="PTHR30081:SF1">
    <property type="entry name" value="PROTEIN TRANSLOCASE SUBUNIT SECD"/>
    <property type="match status" value="1"/>
</dbReference>
<accession>A0A1F5S1Y5</accession>
<dbReference type="AlphaFoldDB" id="A0A1F5S1Y5"/>
<dbReference type="Pfam" id="PF07549">
    <property type="entry name" value="Sec_GG"/>
    <property type="match status" value="1"/>
</dbReference>
<evidence type="ECO:0000256" key="10">
    <source>
        <dbReference type="PROSITE-ProRule" id="PRU00278"/>
    </source>
</evidence>
<comment type="subunit">
    <text evidence="9">Forms a complex with SecF. Part of the essential Sec protein translocation apparatus which comprises SecA, SecYEG and auxiliary proteins SecDF. Other proteins may also be involved.</text>
</comment>
<comment type="function">
    <text evidence="9">Part of the Sec protein translocase complex. Interacts with the SecYEG preprotein conducting channel. SecDF uses the proton motive force (PMF) to complete protein translocation after the ATP-dependent function of SecA.</text>
</comment>
<comment type="caution">
    <text evidence="12">The sequence shown here is derived from an EMBL/GenBank/DDBJ whole genome shotgun (WGS) entry which is preliminary data.</text>
</comment>
<proteinExistence type="inferred from homology"/>
<reference evidence="12 13" key="1">
    <citation type="journal article" date="2016" name="Nat. Commun.">
        <title>Thousands of microbial genomes shed light on interconnected biogeochemical processes in an aquifer system.</title>
        <authorList>
            <person name="Anantharaman K."/>
            <person name="Brown C.T."/>
            <person name="Hug L.A."/>
            <person name="Sharon I."/>
            <person name="Castelle C.J."/>
            <person name="Probst A.J."/>
            <person name="Thomas B.C."/>
            <person name="Singh A."/>
            <person name="Wilkins M.J."/>
            <person name="Karaoz U."/>
            <person name="Brodie E.L."/>
            <person name="Williams K.H."/>
            <person name="Hubbard S.S."/>
            <person name="Banfield J.F."/>
        </authorList>
    </citation>
    <scope>NUCLEOTIDE SEQUENCE [LARGE SCALE GENOMIC DNA]</scope>
</reference>
<keyword evidence="6 9" id="KW-1133">Transmembrane helix</keyword>
<dbReference type="PROSITE" id="PS50198">
    <property type="entry name" value="PPIC_PPIASE_2"/>
    <property type="match status" value="2"/>
</dbReference>
<keyword evidence="3 9" id="KW-1003">Cell membrane</keyword>
<dbReference type="Pfam" id="PF22599">
    <property type="entry name" value="SecDF_P1_head"/>
    <property type="match status" value="1"/>
</dbReference>
<dbReference type="EMBL" id="MFGA01000020">
    <property type="protein sequence ID" value="OGF20700.1"/>
    <property type="molecule type" value="Genomic_DNA"/>
</dbReference>
<dbReference type="NCBIfam" id="TIGR01129">
    <property type="entry name" value="secD"/>
    <property type="match status" value="1"/>
</dbReference>
<evidence type="ECO:0000256" key="7">
    <source>
        <dbReference type="ARBA" id="ARBA00023010"/>
    </source>
</evidence>
<feature type="transmembrane region" description="Helical" evidence="9">
    <location>
        <begin position="662"/>
        <end position="680"/>
    </location>
</feature>
<dbReference type="GO" id="GO:0005886">
    <property type="term" value="C:plasma membrane"/>
    <property type="evidence" value="ECO:0007669"/>
    <property type="project" value="UniProtKB-SubCell"/>
</dbReference>